<gene>
    <name evidence="2" type="ORF">SAMN05443665_101251</name>
</gene>
<protein>
    <recommendedName>
        <fullName evidence="4">Neocarzinostatin family protein</fullName>
    </recommendedName>
</protein>
<feature type="chain" id="PRO_5012692473" description="Neocarzinostatin family protein" evidence="1">
    <location>
        <begin position="30"/>
        <end position="215"/>
    </location>
</feature>
<sequence>MRTLSNRVLLLFASAILALFQFGVAAASADESTWTVIDGGRTNAHGSSIYFFDATTGSTAGCSDSDLIVRFRDGTGLSGAGLVMITYGTLNYCQANGGPPIEIHPRGLPWKMNATSYDAQTGTTTGTLTSDDAAGISVVASIDSVPCELTAGGPGTDKGEIQTTYNNETGELGFTDTNLVIKSASSSCGGLVEAGDPIMISAQYYVWPTPTITNP</sequence>
<dbReference type="Proteomes" id="UP000198318">
    <property type="component" value="Unassembled WGS sequence"/>
</dbReference>
<keyword evidence="1" id="KW-0732">Signal</keyword>
<keyword evidence="3" id="KW-1185">Reference proteome</keyword>
<evidence type="ECO:0000256" key="1">
    <source>
        <dbReference type="SAM" id="SignalP"/>
    </source>
</evidence>
<dbReference type="AlphaFoldDB" id="A0A239ICW2"/>
<dbReference type="RefSeq" id="WP_089326555.1">
    <property type="nucleotide sequence ID" value="NZ_FZOR01000012.1"/>
</dbReference>
<evidence type="ECO:0000313" key="3">
    <source>
        <dbReference type="Proteomes" id="UP000198318"/>
    </source>
</evidence>
<dbReference type="EMBL" id="FZOR01000012">
    <property type="protein sequence ID" value="SNS90883.1"/>
    <property type="molecule type" value="Genomic_DNA"/>
</dbReference>
<evidence type="ECO:0008006" key="4">
    <source>
        <dbReference type="Google" id="ProtNLM"/>
    </source>
</evidence>
<name>A0A239ICW2_9ACTN</name>
<evidence type="ECO:0000313" key="2">
    <source>
        <dbReference type="EMBL" id="SNS90883.1"/>
    </source>
</evidence>
<proteinExistence type="predicted"/>
<feature type="signal peptide" evidence="1">
    <location>
        <begin position="1"/>
        <end position="29"/>
    </location>
</feature>
<reference evidence="2 3" key="1">
    <citation type="submission" date="2017-06" db="EMBL/GenBank/DDBJ databases">
        <authorList>
            <person name="Kim H.J."/>
            <person name="Triplett B.A."/>
        </authorList>
    </citation>
    <scope>NUCLEOTIDE SEQUENCE [LARGE SCALE GENOMIC DNA]</scope>
    <source>
        <strain evidence="2 3">DSM 44715</strain>
    </source>
</reference>
<organism evidence="2 3">
    <name type="scientific">Actinomadura meyerae</name>
    <dbReference type="NCBI Taxonomy" id="240840"/>
    <lineage>
        <taxon>Bacteria</taxon>
        <taxon>Bacillati</taxon>
        <taxon>Actinomycetota</taxon>
        <taxon>Actinomycetes</taxon>
        <taxon>Streptosporangiales</taxon>
        <taxon>Thermomonosporaceae</taxon>
        <taxon>Actinomadura</taxon>
    </lineage>
</organism>
<dbReference type="OrthoDB" id="3480256at2"/>
<accession>A0A239ICW2</accession>